<dbReference type="PANTHER" id="PTHR32309:SF13">
    <property type="entry name" value="FERRIC ENTEROBACTIN TRANSPORT PROTEIN FEPE"/>
    <property type="match status" value="1"/>
</dbReference>
<evidence type="ECO:0000256" key="1">
    <source>
        <dbReference type="ARBA" id="ARBA00004651"/>
    </source>
</evidence>
<accession>X1RWB4</accession>
<dbReference type="AlphaFoldDB" id="X1RWB4"/>
<reference evidence="8" key="1">
    <citation type="journal article" date="2014" name="Front. Microbiol.">
        <title>High frequency of phylogenetically diverse reductive dehalogenase-homologous genes in deep subseafloor sedimentary metagenomes.</title>
        <authorList>
            <person name="Kawai M."/>
            <person name="Futagami T."/>
            <person name="Toyoda A."/>
            <person name="Takaki Y."/>
            <person name="Nishi S."/>
            <person name="Hori S."/>
            <person name="Arai W."/>
            <person name="Tsubouchi T."/>
            <person name="Morono Y."/>
            <person name="Uchiyama I."/>
            <person name="Ito T."/>
            <person name="Fujiyama A."/>
            <person name="Inagaki F."/>
            <person name="Takami H."/>
        </authorList>
    </citation>
    <scope>NUCLEOTIDE SEQUENCE</scope>
    <source>
        <strain evidence="8">Expedition CK06-06</strain>
    </source>
</reference>
<proteinExistence type="predicted"/>
<evidence type="ECO:0000259" key="7">
    <source>
        <dbReference type="Pfam" id="PF02706"/>
    </source>
</evidence>
<evidence type="ECO:0000256" key="4">
    <source>
        <dbReference type="ARBA" id="ARBA00022989"/>
    </source>
</evidence>
<dbReference type="PANTHER" id="PTHR32309">
    <property type="entry name" value="TYROSINE-PROTEIN KINASE"/>
    <property type="match status" value="1"/>
</dbReference>
<gene>
    <name evidence="8" type="ORF">S12H4_02626</name>
</gene>
<name>X1RWB4_9ZZZZ</name>
<keyword evidence="5 6" id="KW-0472">Membrane</keyword>
<evidence type="ECO:0000256" key="3">
    <source>
        <dbReference type="ARBA" id="ARBA00022692"/>
    </source>
</evidence>
<sequence>MTQQESNQKPYRDDYPHEDEINLIDYLRVIWKRKWLIIGGTFICFILASIISLQMPKIYTISMLVKPGIIGVKDNGNYTYMDFMGNAGSKINEGLYNNEIIR</sequence>
<evidence type="ECO:0000256" key="2">
    <source>
        <dbReference type="ARBA" id="ARBA00022475"/>
    </source>
</evidence>
<dbReference type="GO" id="GO:0004713">
    <property type="term" value="F:protein tyrosine kinase activity"/>
    <property type="evidence" value="ECO:0007669"/>
    <property type="project" value="TreeGrafter"/>
</dbReference>
<feature type="transmembrane region" description="Helical" evidence="6">
    <location>
        <begin position="35"/>
        <end position="53"/>
    </location>
</feature>
<dbReference type="Pfam" id="PF02706">
    <property type="entry name" value="Wzz"/>
    <property type="match status" value="1"/>
</dbReference>
<protein>
    <recommendedName>
        <fullName evidence="7">Polysaccharide chain length determinant N-terminal domain-containing protein</fullName>
    </recommendedName>
</protein>
<dbReference type="InterPro" id="IPR003856">
    <property type="entry name" value="LPS_length_determ_N"/>
</dbReference>
<evidence type="ECO:0000256" key="6">
    <source>
        <dbReference type="SAM" id="Phobius"/>
    </source>
</evidence>
<comment type="caution">
    <text evidence="8">The sequence shown here is derived from an EMBL/GenBank/DDBJ whole genome shotgun (WGS) entry which is preliminary data.</text>
</comment>
<dbReference type="InterPro" id="IPR050445">
    <property type="entry name" value="Bact_polysacc_biosynth/exp"/>
</dbReference>
<feature type="domain" description="Polysaccharide chain length determinant N-terminal" evidence="7">
    <location>
        <begin position="19"/>
        <end position="67"/>
    </location>
</feature>
<organism evidence="8">
    <name type="scientific">marine sediment metagenome</name>
    <dbReference type="NCBI Taxonomy" id="412755"/>
    <lineage>
        <taxon>unclassified sequences</taxon>
        <taxon>metagenomes</taxon>
        <taxon>ecological metagenomes</taxon>
    </lineage>
</organism>
<keyword evidence="2" id="KW-1003">Cell membrane</keyword>
<keyword evidence="4 6" id="KW-1133">Transmembrane helix</keyword>
<evidence type="ECO:0000256" key="5">
    <source>
        <dbReference type="ARBA" id="ARBA00023136"/>
    </source>
</evidence>
<keyword evidence="3 6" id="KW-0812">Transmembrane</keyword>
<dbReference type="EMBL" id="BARW01000662">
    <property type="protein sequence ID" value="GAI67470.1"/>
    <property type="molecule type" value="Genomic_DNA"/>
</dbReference>
<dbReference type="GO" id="GO:0005886">
    <property type="term" value="C:plasma membrane"/>
    <property type="evidence" value="ECO:0007669"/>
    <property type="project" value="UniProtKB-SubCell"/>
</dbReference>
<comment type="subcellular location">
    <subcellularLocation>
        <location evidence="1">Cell membrane</location>
        <topology evidence="1">Multi-pass membrane protein</topology>
    </subcellularLocation>
</comment>
<evidence type="ECO:0000313" key="8">
    <source>
        <dbReference type="EMBL" id="GAI67470.1"/>
    </source>
</evidence>